<dbReference type="HAMAP" id="MF_01139">
    <property type="entry name" value="ISPT"/>
    <property type="match status" value="1"/>
</dbReference>
<dbReference type="GO" id="GO:0009668">
    <property type="term" value="P:plastid membrane organization"/>
    <property type="evidence" value="ECO:0007669"/>
    <property type="project" value="TreeGrafter"/>
</dbReference>
<dbReference type="InterPro" id="IPR001441">
    <property type="entry name" value="UPP_synth-like"/>
</dbReference>
<dbReference type="Proteomes" id="UP000231279">
    <property type="component" value="Unassembled WGS sequence"/>
</dbReference>
<dbReference type="EMBL" id="NKXS01001256">
    <property type="protein sequence ID" value="PIN19535.1"/>
    <property type="molecule type" value="Genomic_DNA"/>
</dbReference>
<dbReference type="GO" id="GO:0016094">
    <property type="term" value="P:polyprenol biosynthetic process"/>
    <property type="evidence" value="ECO:0007669"/>
    <property type="project" value="TreeGrafter"/>
</dbReference>
<dbReference type="PANTHER" id="PTHR10291">
    <property type="entry name" value="DEHYDRODOLICHYL DIPHOSPHATE SYNTHASE FAMILY MEMBER"/>
    <property type="match status" value="1"/>
</dbReference>
<dbReference type="NCBIfam" id="TIGR00055">
    <property type="entry name" value="uppS"/>
    <property type="match status" value="1"/>
</dbReference>
<dbReference type="OrthoDB" id="881185at2759"/>
<evidence type="ECO:0000256" key="1">
    <source>
        <dbReference type="ARBA" id="ARBA00022679"/>
    </source>
</evidence>
<dbReference type="PROSITE" id="PS01066">
    <property type="entry name" value="UPP_SYNTHASE"/>
    <property type="match status" value="1"/>
</dbReference>
<dbReference type="CDD" id="cd00475">
    <property type="entry name" value="Cis_IPPS"/>
    <property type="match status" value="1"/>
</dbReference>
<dbReference type="STRING" id="429701.A0A2G9HPU5"/>
<organism evidence="3 4">
    <name type="scientific">Handroanthus impetiginosus</name>
    <dbReference type="NCBI Taxonomy" id="429701"/>
    <lineage>
        <taxon>Eukaryota</taxon>
        <taxon>Viridiplantae</taxon>
        <taxon>Streptophyta</taxon>
        <taxon>Embryophyta</taxon>
        <taxon>Tracheophyta</taxon>
        <taxon>Spermatophyta</taxon>
        <taxon>Magnoliopsida</taxon>
        <taxon>eudicotyledons</taxon>
        <taxon>Gunneridae</taxon>
        <taxon>Pentapetalae</taxon>
        <taxon>asterids</taxon>
        <taxon>lamiids</taxon>
        <taxon>Lamiales</taxon>
        <taxon>Bignoniaceae</taxon>
        <taxon>Crescentiina</taxon>
        <taxon>Tabebuia alliance</taxon>
        <taxon>Handroanthus</taxon>
    </lineage>
</organism>
<sequence length="311" mass="35332">MLSLQYLPIPPTINIRFANKPLMPHEASKHWAQQSRIRHGPTGSINPNSYLSKLSLAGVSECADQVELPEELKPELMPKHVAVIMDGNRRWAKSRGLPVQLGHRAAGQALKQLALNCKKFGVQVLTIFAFSSENWVRPKEEVDFLMNFFEEVGKSDFKKLILQEDLRVSILGNRSQLPESLQNLASSSEELAKSNKGMRLVVACNYSGRYDITQATKNIADKVRNGVLQVEDINESVFEQHLQTNGIEFPNPDLLIRTSGELRVSNFMLWQLAYTELLFFDKMFPDFDEADLVEGLAAFQRRQRRFGGHKY</sequence>
<dbReference type="FunFam" id="3.40.1180.10:FF:000001">
    <property type="entry name" value="(2E,6E)-farnesyl-diphosphate-specific ditrans,polycis-undecaprenyl-diphosphate synthase"/>
    <property type="match status" value="1"/>
</dbReference>
<dbReference type="InterPro" id="IPR018520">
    <property type="entry name" value="UPP_synth-like_CS"/>
</dbReference>
<protein>
    <recommendedName>
        <fullName evidence="2">Alkyl transferase</fullName>
        <ecNumber evidence="2">2.5.1.-</ecNumber>
    </recommendedName>
</protein>
<comment type="similarity">
    <text evidence="2">Belongs to the UPP synthase family.</text>
</comment>
<keyword evidence="4" id="KW-1185">Reference proteome</keyword>
<dbReference type="PANTHER" id="PTHR10291:SF45">
    <property type="entry name" value="ALKYL TRANSFERASE"/>
    <property type="match status" value="1"/>
</dbReference>
<accession>A0A2G9HPU5</accession>
<dbReference type="AlphaFoldDB" id="A0A2G9HPU5"/>
<proteinExistence type="inferred from homology"/>
<dbReference type="GO" id="GO:0045547">
    <property type="term" value="F:ditrans,polycis-polyprenyl diphosphate synthase [(2E,6E)-farnesyl diphosphate specific] activity"/>
    <property type="evidence" value="ECO:0007669"/>
    <property type="project" value="TreeGrafter"/>
</dbReference>
<evidence type="ECO:0000313" key="4">
    <source>
        <dbReference type="Proteomes" id="UP000231279"/>
    </source>
</evidence>
<dbReference type="EC" id="2.5.1.-" evidence="2"/>
<comment type="caution">
    <text evidence="3">The sequence shown here is derived from an EMBL/GenBank/DDBJ whole genome shotgun (WGS) entry which is preliminary data.</text>
</comment>
<gene>
    <name evidence="3" type="ORF">CDL12_07785</name>
</gene>
<dbReference type="InterPro" id="IPR036424">
    <property type="entry name" value="UPP_synth-like_sf"/>
</dbReference>
<dbReference type="GO" id="GO:0009570">
    <property type="term" value="C:chloroplast stroma"/>
    <property type="evidence" value="ECO:0007669"/>
    <property type="project" value="TreeGrafter"/>
</dbReference>
<evidence type="ECO:0000313" key="3">
    <source>
        <dbReference type="EMBL" id="PIN19535.1"/>
    </source>
</evidence>
<reference evidence="4" key="1">
    <citation type="journal article" date="2018" name="Gigascience">
        <title>Genome assembly of the Pink Ipe (Handroanthus impetiginosus, Bignoniaceae), a highly valued, ecologically keystone Neotropical timber forest tree.</title>
        <authorList>
            <person name="Silva-Junior O.B."/>
            <person name="Grattapaglia D."/>
            <person name="Novaes E."/>
            <person name="Collevatti R.G."/>
        </authorList>
    </citation>
    <scope>NUCLEOTIDE SEQUENCE [LARGE SCALE GENOMIC DNA]</scope>
    <source>
        <strain evidence="4">cv. UFG-1</strain>
    </source>
</reference>
<dbReference type="GO" id="GO:0000287">
    <property type="term" value="F:magnesium ion binding"/>
    <property type="evidence" value="ECO:0007669"/>
    <property type="project" value="UniProtKB-ARBA"/>
</dbReference>
<dbReference type="Pfam" id="PF01255">
    <property type="entry name" value="Prenyltransf"/>
    <property type="match status" value="1"/>
</dbReference>
<evidence type="ECO:0000256" key="2">
    <source>
        <dbReference type="RuleBase" id="RU363018"/>
    </source>
</evidence>
<keyword evidence="1 2" id="KW-0808">Transferase</keyword>
<name>A0A2G9HPU5_9LAMI</name>
<dbReference type="GO" id="GO:0009409">
    <property type="term" value="P:response to cold"/>
    <property type="evidence" value="ECO:0007669"/>
    <property type="project" value="TreeGrafter"/>
</dbReference>
<dbReference type="Gene3D" id="3.40.1180.10">
    <property type="entry name" value="Decaprenyl diphosphate synthase-like"/>
    <property type="match status" value="1"/>
</dbReference>
<dbReference type="SUPFAM" id="SSF64005">
    <property type="entry name" value="Undecaprenyl diphosphate synthase"/>
    <property type="match status" value="1"/>
</dbReference>